<proteinExistence type="predicted"/>
<dbReference type="EMBL" id="BK015770">
    <property type="protein sequence ID" value="DAE24189.1"/>
    <property type="molecule type" value="Genomic_DNA"/>
</dbReference>
<accession>A0A8S5QZM8</accession>
<protein>
    <submittedName>
        <fullName evidence="2">Uncharacterized protein</fullName>
    </submittedName>
</protein>
<reference evidence="2" key="1">
    <citation type="journal article" date="2021" name="Proc. Natl. Acad. Sci. U.S.A.">
        <title>A Catalog of Tens of Thousands of Viruses from Human Metagenomes Reveals Hidden Associations with Chronic Diseases.</title>
        <authorList>
            <person name="Tisza M.J."/>
            <person name="Buck C.B."/>
        </authorList>
    </citation>
    <scope>NUCLEOTIDE SEQUENCE</scope>
    <source>
        <strain evidence="2">CtNZz8</strain>
    </source>
</reference>
<name>A0A8S5QZM8_9CAUD</name>
<feature type="region of interest" description="Disordered" evidence="1">
    <location>
        <begin position="1"/>
        <end position="20"/>
    </location>
</feature>
<evidence type="ECO:0000256" key="1">
    <source>
        <dbReference type="SAM" id="MobiDB-lite"/>
    </source>
</evidence>
<sequence length="91" mass="10071">MTEFEKFIKSLPAPGPNERMIPVPVSRYEELVRAETERNVLEAAISGRSSYTASEVLDAIKTARRIEAEASCPQCKKCAAEQPEEGKDDAE</sequence>
<evidence type="ECO:0000313" key="2">
    <source>
        <dbReference type="EMBL" id="DAE24189.1"/>
    </source>
</evidence>
<organism evidence="2">
    <name type="scientific">Caudovirales sp. ctNZz8</name>
    <dbReference type="NCBI Taxonomy" id="2826772"/>
    <lineage>
        <taxon>Viruses</taxon>
        <taxon>Duplodnaviria</taxon>
        <taxon>Heunggongvirae</taxon>
        <taxon>Uroviricota</taxon>
        <taxon>Caudoviricetes</taxon>
    </lineage>
</organism>